<dbReference type="Pfam" id="PF00884">
    <property type="entry name" value="Sulfatase"/>
    <property type="match status" value="1"/>
</dbReference>
<evidence type="ECO:0000256" key="3">
    <source>
        <dbReference type="ARBA" id="ARBA00022723"/>
    </source>
</evidence>
<dbReference type="STRING" id="313628.LNTAR_22404"/>
<dbReference type="InterPro" id="IPR000917">
    <property type="entry name" value="Sulfatase_N"/>
</dbReference>
<organism evidence="9 10">
    <name type="scientific">Lentisphaera araneosa HTCC2155</name>
    <dbReference type="NCBI Taxonomy" id="313628"/>
    <lineage>
        <taxon>Bacteria</taxon>
        <taxon>Pseudomonadati</taxon>
        <taxon>Lentisphaerota</taxon>
        <taxon>Lentisphaeria</taxon>
        <taxon>Lentisphaerales</taxon>
        <taxon>Lentisphaeraceae</taxon>
        <taxon>Lentisphaera</taxon>
    </lineage>
</organism>
<evidence type="ECO:0000256" key="6">
    <source>
        <dbReference type="ARBA" id="ARBA00022837"/>
    </source>
</evidence>
<keyword evidence="10" id="KW-1185">Reference proteome</keyword>
<dbReference type="OrthoDB" id="9782218at2"/>
<evidence type="ECO:0000256" key="7">
    <source>
        <dbReference type="SAM" id="SignalP"/>
    </source>
</evidence>
<evidence type="ECO:0000256" key="2">
    <source>
        <dbReference type="ARBA" id="ARBA00008779"/>
    </source>
</evidence>
<evidence type="ECO:0000256" key="1">
    <source>
        <dbReference type="ARBA" id="ARBA00001913"/>
    </source>
</evidence>
<dbReference type="SUPFAM" id="SSF53649">
    <property type="entry name" value="Alkaline phosphatase-like"/>
    <property type="match status" value="1"/>
</dbReference>
<dbReference type="GO" id="GO:0004423">
    <property type="term" value="F:iduronate-2-sulfatase activity"/>
    <property type="evidence" value="ECO:0007669"/>
    <property type="project" value="InterPro"/>
</dbReference>
<sequence length="468" mass="53117">MNFTVKLLIIISFAFAIESSYAAQPNKIKNVLFIIADDLKASVLACYGDKICQTPNLDKLASQSIVFDRAYCQGLSCGPSRTSLMHSRYLGSEGINLPEHLKNNGWYTVRVGKIYHMRVPYDIIHGIDGQDIPSSWTEKFNSKGAESHTPGDYACLNKNIFTKSLKNRESSGMKNRMFVSVISEGDGSDQPDVKSAEKTIELLNQRKNEPFFIATGLVRPHYPNVAPKEFFQNYPWEKIDLPELRNPTSLGIPAAGHPRITNSNNSIGKYPDNQKRMWSAYYATVEFMDRQIGRILDEVDRLGLKSNTAIIFLSDHGYHLGEHGFWQKNNLHEEVTRVPLIAYIPGLAPRRINEVTELVDIYPSLTELLGVYKPKTVQGKSFLPFLKNKTEDFRNSALSLMPGKKGYSIRTEDFSYIRYQNGAAELYNMNKDPKQLVNLIQNPEHKQTISKLDRELNTRLKEADLVNN</sequence>
<dbReference type="EMBL" id="ABCK01000002">
    <property type="protein sequence ID" value="EDM29189.1"/>
    <property type="molecule type" value="Genomic_DNA"/>
</dbReference>
<evidence type="ECO:0000256" key="5">
    <source>
        <dbReference type="ARBA" id="ARBA00022801"/>
    </source>
</evidence>
<feature type="domain" description="Sulfatase N-terminal" evidence="8">
    <location>
        <begin position="29"/>
        <end position="371"/>
    </location>
</feature>
<dbReference type="InterPro" id="IPR017850">
    <property type="entry name" value="Alkaline_phosphatase_core_sf"/>
</dbReference>
<keyword evidence="5" id="KW-0378">Hydrolase</keyword>
<reference evidence="9 10" key="1">
    <citation type="journal article" date="2010" name="J. Bacteriol.">
        <title>Genome sequence of Lentisphaera araneosa HTCC2155T, the type species of the order Lentisphaerales in the phylum Lentisphaerae.</title>
        <authorList>
            <person name="Thrash J.C."/>
            <person name="Cho J.C."/>
            <person name="Vergin K.L."/>
            <person name="Morris R.M."/>
            <person name="Giovannoni S.J."/>
        </authorList>
    </citation>
    <scope>NUCLEOTIDE SEQUENCE [LARGE SCALE GENOMIC DNA]</scope>
    <source>
        <strain evidence="9 10">HTCC2155</strain>
    </source>
</reference>
<feature type="signal peptide" evidence="7">
    <location>
        <begin position="1"/>
        <end position="22"/>
    </location>
</feature>
<dbReference type="GO" id="GO:0005737">
    <property type="term" value="C:cytoplasm"/>
    <property type="evidence" value="ECO:0007669"/>
    <property type="project" value="TreeGrafter"/>
</dbReference>
<keyword evidence="6" id="KW-0106">Calcium</keyword>
<comment type="caution">
    <text evidence="9">The sequence shown here is derived from an EMBL/GenBank/DDBJ whole genome shotgun (WGS) entry which is preliminary data.</text>
</comment>
<evidence type="ECO:0000256" key="4">
    <source>
        <dbReference type="ARBA" id="ARBA00022729"/>
    </source>
</evidence>
<gene>
    <name evidence="9" type="ORF">LNTAR_22404</name>
</gene>
<accession>A6DG72</accession>
<evidence type="ECO:0000313" key="10">
    <source>
        <dbReference type="Proteomes" id="UP000004947"/>
    </source>
</evidence>
<evidence type="ECO:0000259" key="8">
    <source>
        <dbReference type="Pfam" id="PF00884"/>
    </source>
</evidence>
<dbReference type="CDD" id="cd16030">
    <property type="entry name" value="iduronate-2-sulfatase"/>
    <property type="match status" value="1"/>
</dbReference>
<dbReference type="PANTHER" id="PTHR45953:SF1">
    <property type="entry name" value="IDURONATE 2-SULFATASE"/>
    <property type="match status" value="1"/>
</dbReference>
<name>A6DG72_9BACT</name>
<proteinExistence type="inferred from homology"/>
<keyword evidence="4 7" id="KW-0732">Signal</keyword>
<feature type="chain" id="PRO_5002693897" evidence="7">
    <location>
        <begin position="23"/>
        <end position="468"/>
    </location>
</feature>
<dbReference type="PANTHER" id="PTHR45953">
    <property type="entry name" value="IDURONATE 2-SULFATASE"/>
    <property type="match status" value="1"/>
</dbReference>
<dbReference type="GO" id="GO:0046872">
    <property type="term" value="F:metal ion binding"/>
    <property type="evidence" value="ECO:0007669"/>
    <property type="project" value="UniProtKB-KW"/>
</dbReference>
<dbReference type="Proteomes" id="UP000004947">
    <property type="component" value="Unassembled WGS sequence"/>
</dbReference>
<dbReference type="AlphaFoldDB" id="A6DG72"/>
<dbReference type="InterPro" id="IPR035874">
    <property type="entry name" value="IDS"/>
</dbReference>
<protein>
    <submittedName>
        <fullName evidence="9">Iduronate-2-sulfatase</fullName>
    </submittedName>
</protein>
<dbReference type="eggNOG" id="COG3119">
    <property type="taxonomic scope" value="Bacteria"/>
</dbReference>
<evidence type="ECO:0000313" key="9">
    <source>
        <dbReference type="EMBL" id="EDM29189.1"/>
    </source>
</evidence>
<dbReference type="RefSeq" id="WP_007276919.1">
    <property type="nucleotide sequence ID" value="NZ_ABCK01000002.1"/>
</dbReference>
<dbReference type="Gene3D" id="3.40.720.10">
    <property type="entry name" value="Alkaline Phosphatase, subunit A"/>
    <property type="match status" value="1"/>
</dbReference>
<keyword evidence="3" id="KW-0479">Metal-binding</keyword>
<comment type="cofactor">
    <cofactor evidence="1">
        <name>Ca(2+)</name>
        <dbReference type="ChEBI" id="CHEBI:29108"/>
    </cofactor>
</comment>
<comment type="similarity">
    <text evidence="2">Belongs to the sulfatase family.</text>
</comment>